<protein>
    <submittedName>
        <fullName evidence="1">Uncharacterized protein</fullName>
    </submittedName>
</protein>
<proteinExistence type="predicted"/>
<evidence type="ECO:0000313" key="1">
    <source>
        <dbReference type="EMBL" id="MBS4200291.1"/>
    </source>
</evidence>
<accession>A0A942TL94</accession>
<dbReference type="Proteomes" id="UP000682713">
    <property type="component" value="Unassembled WGS sequence"/>
</dbReference>
<gene>
    <name evidence="1" type="ORF">KHA93_11680</name>
</gene>
<evidence type="ECO:0000313" key="2">
    <source>
        <dbReference type="Proteomes" id="UP000682713"/>
    </source>
</evidence>
<dbReference type="AlphaFoldDB" id="A0A942TL94"/>
<sequence>MSAHDFKRKLDSNLNLQLIVAGMAGLVDEGHSPHEVFKLLEDVKRNTFHALAEIGRESR</sequence>
<name>A0A942TL94_9BACI</name>
<reference evidence="1 2" key="1">
    <citation type="submission" date="2021-05" db="EMBL/GenBank/DDBJ databases">
        <title>Novel Bacillus species.</title>
        <authorList>
            <person name="Liu G."/>
        </authorList>
    </citation>
    <scope>NUCLEOTIDE SEQUENCE [LARGE SCALE GENOMIC DNA]</scope>
    <source>
        <strain evidence="1 2">FJAT-49732</strain>
    </source>
</reference>
<keyword evidence="2" id="KW-1185">Reference proteome</keyword>
<organism evidence="1 2">
    <name type="scientific">Lederbergia citrisecunda</name>
    <dbReference type="NCBI Taxonomy" id="2833583"/>
    <lineage>
        <taxon>Bacteria</taxon>
        <taxon>Bacillati</taxon>
        <taxon>Bacillota</taxon>
        <taxon>Bacilli</taxon>
        <taxon>Bacillales</taxon>
        <taxon>Bacillaceae</taxon>
        <taxon>Lederbergia</taxon>
    </lineage>
</organism>
<comment type="caution">
    <text evidence="1">The sequence shown here is derived from an EMBL/GenBank/DDBJ whole genome shotgun (WGS) entry which is preliminary data.</text>
</comment>
<dbReference type="EMBL" id="JAGYPJ010000001">
    <property type="protein sequence ID" value="MBS4200291.1"/>
    <property type="molecule type" value="Genomic_DNA"/>
</dbReference>